<keyword evidence="2" id="KW-1003">Cell membrane</keyword>
<dbReference type="Pfam" id="PF00535">
    <property type="entry name" value="Glycos_transf_2"/>
    <property type="match status" value="1"/>
</dbReference>
<dbReference type="GO" id="GO:0005886">
    <property type="term" value="C:plasma membrane"/>
    <property type="evidence" value="ECO:0007669"/>
    <property type="project" value="UniProtKB-SubCell"/>
</dbReference>
<gene>
    <name evidence="7" type="primary">epsH_2</name>
    <name evidence="7" type="ORF">Mal48_42630</name>
</gene>
<dbReference type="InterPro" id="IPR029044">
    <property type="entry name" value="Nucleotide-diphossugar_trans"/>
</dbReference>
<sequence>MDVDVSFVIPARDEELLIAATIQSIANAVCECQITSEVIVANDASTDATAEIAKSCGAKVVDVELHNIGAVRNAGAEVATGRVIFFLDADTQLPAKTLKAVLLAVENGAVGGGASVEFDEGITWFQRKLSHIFLYYWQGIGGWAAGCSIYVLRSVFEKIGGFDPQHFAAEERFLSEAIRQQGKFVIVKEPVLTSARKLRIYSTWHLLKVASHAMFIKRWKLRDRSGLEILYDAPREKE</sequence>
<evidence type="ECO:0000259" key="6">
    <source>
        <dbReference type="Pfam" id="PF00535"/>
    </source>
</evidence>
<accession>A0A517QTM3</accession>
<dbReference type="EC" id="2.4.-.-" evidence="7"/>
<comment type="subcellular location">
    <subcellularLocation>
        <location evidence="1">Cell membrane</location>
    </subcellularLocation>
</comment>
<evidence type="ECO:0000313" key="7">
    <source>
        <dbReference type="EMBL" id="QDT34990.1"/>
    </source>
</evidence>
<evidence type="ECO:0000256" key="4">
    <source>
        <dbReference type="ARBA" id="ARBA00022679"/>
    </source>
</evidence>
<dbReference type="GO" id="GO:0016757">
    <property type="term" value="F:glycosyltransferase activity"/>
    <property type="evidence" value="ECO:0007669"/>
    <property type="project" value="UniProtKB-KW"/>
</dbReference>
<keyword evidence="5" id="KW-0472">Membrane</keyword>
<dbReference type="Gene3D" id="3.90.550.10">
    <property type="entry name" value="Spore Coat Polysaccharide Biosynthesis Protein SpsA, Chain A"/>
    <property type="match status" value="1"/>
</dbReference>
<evidence type="ECO:0000313" key="8">
    <source>
        <dbReference type="Proteomes" id="UP000315724"/>
    </source>
</evidence>
<dbReference type="PANTHER" id="PTHR43646:SF2">
    <property type="entry name" value="GLYCOSYLTRANSFERASE 2-LIKE DOMAIN-CONTAINING PROTEIN"/>
    <property type="match status" value="1"/>
</dbReference>
<dbReference type="KEGG" id="tpol:Mal48_42630"/>
<protein>
    <submittedName>
        <fullName evidence="7">Glycosyltransferase EpsH</fullName>
        <ecNumber evidence="7">2.4.-.-</ecNumber>
    </submittedName>
</protein>
<feature type="domain" description="Glycosyltransferase 2-like" evidence="6">
    <location>
        <begin position="6"/>
        <end position="130"/>
    </location>
</feature>
<dbReference type="OrthoDB" id="9806525at2"/>
<dbReference type="RefSeq" id="WP_145203822.1">
    <property type="nucleotide sequence ID" value="NZ_CP036267.1"/>
</dbReference>
<evidence type="ECO:0000256" key="2">
    <source>
        <dbReference type="ARBA" id="ARBA00022475"/>
    </source>
</evidence>
<reference evidence="7 8" key="1">
    <citation type="submission" date="2019-02" db="EMBL/GenBank/DDBJ databases">
        <title>Deep-cultivation of Planctomycetes and their phenomic and genomic characterization uncovers novel biology.</title>
        <authorList>
            <person name="Wiegand S."/>
            <person name="Jogler M."/>
            <person name="Boedeker C."/>
            <person name="Pinto D."/>
            <person name="Vollmers J."/>
            <person name="Rivas-Marin E."/>
            <person name="Kohn T."/>
            <person name="Peeters S.H."/>
            <person name="Heuer A."/>
            <person name="Rast P."/>
            <person name="Oberbeckmann S."/>
            <person name="Bunk B."/>
            <person name="Jeske O."/>
            <person name="Meyerdierks A."/>
            <person name="Storesund J.E."/>
            <person name="Kallscheuer N."/>
            <person name="Luecker S."/>
            <person name="Lage O.M."/>
            <person name="Pohl T."/>
            <person name="Merkel B.J."/>
            <person name="Hornburger P."/>
            <person name="Mueller R.-W."/>
            <person name="Bruemmer F."/>
            <person name="Labrenz M."/>
            <person name="Spormann A.M."/>
            <person name="Op den Camp H."/>
            <person name="Overmann J."/>
            <person name="Amann R."/>
            <person name="Jetten M.S.M."/>
            <person name="Mascher T."/>
            <person name="Medema M.H."/>
            <person name="Devos D.P."/>
            <person name="Kaster A.-K."/>
            <person name="Ovreas L."/>
            <person name="Rohde M."/>
            <person name="Galperin M.Y."/>
            <person name="Jogler C."/>
        </authorList>
    </citation>
    <scope>NUCLEOTIDE SEQUENCE [LARGE SCALE GENOMIC DNA]</scope>
    <source>
        <strain evidence="7 8">Mal48</strain>
    </source>
</reference>
<dbReference type="Proteomes" id="UP000315724">
    <property type="component" value="Chromosome"/>
</dbReference>
<keyword evidence="4 7" id="KW-0808">Transferase</keyword>
<evidence type="ECO:0000256" key="1">
    <source>
        <dbReference type="ARBA" id="ARBA00004236"/>
    </source>
</evidence>
<dbReference type="PANTHER" id="PTHR43646">
    <property type="entry name" value="GLYCOSYLTRANSFERASE"/>
    <property type="match status" value="1"/>
</dbReference>
<name>A0A517QTM3_9PLAN</name>
<dbReference type="EMBL" id="CP036267">
    <property type="protein sequence ID" value="QDT34990.1"/>
    <property type="molecule type" value="Genomic_DNA"/>
</dbReference>
<dbReference type="InterPro" id="IPR001173">
    <property type="entry name" value="Glyco_trans_2-like"/>
</dbReference>
<dbReference type="SUPFAM" id="SSF53448">
    <property type="entry name" value="Nucleotide-diphospho-sugar transferases"/>
    <property type="match status" value="1"/>
</dbReference>
<proteinExistence type="predicted"/>
<keyword evidence="3 7" id="KW-0328">Glycosyltransferase</keyword>
<evidence type="ECO:0000256" key="3">
    <source>
        <dbReference type="ARBA" id="ARBA00022676"/>
    </source>
</evidence>
<dbReference type="AlphaFoldDB" id="A0A517QTM3"/>
<keyword evidence="8" id="KW-1185">Reference proteome</keyword>
<evidence type="ECO:0000256" key="5">
    <source>
        <dbReference type="ARBA" id="ARBA00023136"/>
    </source>
</evidence>
<organism evidence="7 8">
    <name type="scientific">Thalassoglobus polymorphus</name>
    <dbReference type="NCBI Taxonomy" id="2527994"/>
    <lineage>
        <taxon>Bacteria</taxon>
        <taxon>Pseudomonadati</taxon>
        <taxon>Planctomycetota</taxon>
        <taxon>Planctomycetia</taxon>
        <taxon>Planctomycetales</taxon>
        <taxon>Planctomycetaceae</taxon>
        <taxon>Thalassoglobus</taxon>
    </lineage>
</organism>